<comment type="caution">
    <text evidence="2">The sequence shown here is derived from an EMBL/GenBank/DDBJ whole genome shotgun (WGS) entry which is preliminary data.</text>
</comment>
<keyword evidence="3" id="KW-1185">Reference proteome</keyword>
<name>A0ABD1EYN0_HYPHA</name>
<evidence type="ECO:0000256" key="1">
    <source>
        <dbReference type="SAM" id="MobiDB-lite"/>
    </source>
</evidence>
<sequence length="630" mass="73249">MLKHKSKPRKHDEIRCQKSHYTNVNKVGVVPSKNLELSLEVEVDDEVRSIIRNPDRCQSALLDVTVIKPRGLNDYTTNTQTLKSNQVKMLLGSMNLGDADKQILMEKLFGTEFTTKDSKKKDIENTSLSSKCKHSSAKYEKQSILTDKRNSTILYNNYQHQQAYERNYPALSKVQHIYTSPRTMDNIRTMFECQNKHKDEAGTHKVDQPCLCQNCAIVGILSDSQKKPFATETIPIPLEEKESRIRRPSRKKSVSFKHIEDLSSSSKSQDQCQAIFKLLSVRISELEKRILQQEQKAVPKDYFKKIITKLVNHLSKLTQYTTEERIATNSQRDRDRDRDLLAPHTKLKPSDKNKYYVNPVLVENTYKVQAEKDYEPKPCSSAEPSRGESIWKWGEDFLTTGKDLKDKVVVLLEDTLRNLRKTFEKTANQHDQDEIQTIVDELSQNLNRTVKVCSPRRKQDKEIGSRTTRSKNNIYLPSVPNNTRLKQNDEKSGKPSLIPRYKRKTGPDINVEYVNPRVKRWQVEESSGSFKIDSSDYDSHRETMTEVRKNRYRSEFKRVLENTKTADKFKLWQSIWNQALENRQTKADTVVIQIPDPKDNLRQKMIHLEYTIGELEKLLLNDHNNCQNSL</sequence>
<feature type="compositionally biased region" description="Basic and acidic residues" evidence="1">
    <location>
        <begin position="325"/>
        <end position="341"/>
    </location>
</feature>
<proteinExistence type="predicted"/>
<evidence type="ECO:0000313" key="3">
    <source>
        <dbReference type="Proteomes" id="UP001566132"/>
    </source>
</evidence>
<reference evidence="2 3" key="1">
    <citation type="submission" date="2024-05" db="EMBL/GenBank/DDBJ databases">
        <title>Genetic variation in Jamaican populations of the coffee berry borer (Hypothenemus hampei).</title>
        <authorList>
            <person name="Errbii M."/>
            <person name="Myrie A."/>
        </authorList>
    </citation>
    <scope>NUCLEOTIDE SEQUENCE [LARGE SCALE GENOMIC DNA]</scope>
    <source>
        <strain evidence="2">JA-Hopewell-2020-01-JO</strain>
        <tissue evidence="2">Whole body</tissue>
    </source>
</reference>
<protein>
    <submittedName>
        <fullName evidence="2">Uncharacterized protein</fullName>
    </submittedName>
</protein>
<feature type="compositionally biased region" description="Polar residues" evidence="1">
    <location>
        <begin position="465"/>
        <end position="485"/>
    </location>
</feature>
<dbReference type="EMBL" id="JBDJPC010000004">
    <property type="protein sequence ID" value="KAL1506139.1"/>
    <property type="molecule type" value="Genomic_DNA"/>
</dbReference>
<gene>
    <name evidence="2" type="ORF">ABEB36_005558</name>
</gene>
<dbReference type="AlphaFoldDB" id="A0ABD1EYN0"/>
<feature type="region of interest" description="Disordered" evidence="1">
    <location>
        <begin position="325"/>
        <end position="350"/>
    </location>
</feature>
<evidence type="ECO:0000313" key="2">
    <source>
        <dbReference type="EMBL" id="KAL1506139.1"/>
    </source>
</evidence>
<dbReference type="Proteomes" id="UP001566132">
    <property type="component" value="Unassembled WGS sequence"/>
</dbReference>
<accession>A0ABD1EYN0</accession>
<organism evidence="2 3">
    <name type="scientific">Hypothenemus hampei</name>
    <name type="common">Coffee berry borer</name>
    <dbReference type="NCBI Taxonomy" id="57062"/>
    <lineage>
        <taxon>Eukaryota</taxon>
        <taxon>Metazoa</taxon>
        <taxon>Ecdysozoa</taxon>
        <taxon>Arthropoda</taxon>
        <taxon>Hexapoda</taxon>
        <taxon>Insecta</taxon>
        <taxon>Pterygota</taxon>
        <taxon>Neoptera</taxon>
        <taxon>Endopterygota</taxon>
        <taxon>Coleoptera</taxon>
        <taxon>Polyphaga</taxon>
        <taxon>Cucujiformia</taxon>
        <taxon>Curculionidae</taxon>
        <taxon>Scolytinae</taxon>
        <taxon>Hypothenemus</taxon>
    </lineage>
</organism>
<feature type="region of interest" description="Disordered" evidence="1">
    <location>
        <begin position="453"/>
        <end position="503"/>
    </location>
</feature>